<reference evidence="2 3" key="1">
    <citation type="journal article" date="2021" name="Commun. Biol.">
        <title>The genome of Shorea leprosula (Dipterocarpaceae) highlights the ecological relevance of drought in aseasonal tropical rainforests.</title>
        <authorList>
            <person name="Ng K.K.S."/>
            <person name="Kobayashi M.J."/>
            <person name="Fawcett J.A."/>
            <person name="Hatakeyama M."/>
            <person name="Paape T."/>
            <person name="Ng C.H."/>
            <person name="Ang C.C."/>
            <person name="Tnah L.H."/>
            <person name="Lee C.T."/>
            <person name="Nishiyama T."/>
            <person name="Sese J."/>
            <person name="O'Brien M.J."/>
            <person name="Copetti D."/>
            <person name="Mohd Noor M.I."/>
            <person name="Ong R.C."/>
            <person name="Putra M."/>
            <person name="Sireger I.Z."/>
            <person name="Indrioko S."/>
            <person name="Kosugi Y."/>
            <person name="Izuno A."/>
            <person name="Isagi Y."/>
            <person name="Lee S.L."/>
            <person name="Shimizu K.K."/>
        </authorList>
    </citation>
    <scope>NUCLEOTIDE SEQUENCE [LARGE SCALE GENOMIC DNA]</scope>
    <source>
        <strain evidence="2">214</strain>
    </source>
</reference>
<name>A0AAV5M2C6_9ROSI</name>
<proteinExistence type="predicted"/>
<keyword evidence="1" id="KW-0812">Transmembrane</keyword>
<dbReference type="AlphaFoldDB" id="A0AAV5M2C6"/>
<evidence type="ECO:0000313" key="2">
    <source>
        <dbReference type="EMBL" id="GKV43622.1"/>
    </source>
</evidence>
<keyword evidence="3" id="KW-1185">Reference proteome</keyword>
<accession>A0AAV5M2C6</accession>
<evidence type="ECO:0000313" key="3">
    <source>
        <dbReference type="Proteomes" id="UP001054252"/>
    </source>
</evidence>
<organism evidence="2 3">
    <name type="scientific">Rubroshorea leprosula</name>
    <dbReference type="NCBI Taxonomy" id="152421"/>
    <lineage>
        <taxon>Eukaryota</taxon>
        <taxon>Viridiplantae</taxon>
        <taxon>Streptophyta</taxon>
        <taxon>Embryophyta</taxon>
        <taxon>Tracheophyta</taxon>
        <taxon>Spermatophyta</taxon>
        <taxon>Magnoliopsida</taxon>
        <taxon>eudicotyledons</taxon>
        <taxon>Gunneridae</taxon>
        <taxon>Pentapetalae</taxon>
        <taxon>rosids</taxon>
        <taxon>malvids</taxon>
        <taxon>Malvales</taxon>
        <taxon>Dipterocarpaceae</taxon>
        <taxon>Rubroshorea</taxon>
    </lineage>
</organism>
<feature type="transmembrane region" description="Helical" evidence="1">
    <location>
        <begin position="72"/>
        <end position="88"/>
    </location>
</feature>
<sequence length="89" mass="9575">MYDAMKSASASNAPAEMSVSSAAVESRIGSGEHEMQFLSESILPLPSYAVKDLLFVGLSMCEMQLSATRNRATSLLFFLIFTIATGFIS</sequence>
<gene>
    <name evidence="2" type="ORF">SLEP1_g50887</name>
</gene>
<dbReference type="EMBL" id="BPVZ01000171">
    <property type="protein sequence ID" value="GKV43622.1"/>
    <property type="molecule type" value="Genomic_DNA"/>
</dbReference>
<comment type="caution">
    <text evidence="2">The sequence shown here is derived from an EMBL/GenBank/DDBJ whole genome shotgun (WGS) entry which is preliminary data.</text>
</comment>
<protein>
    <submittedName>
        <fullName evidence="2">Uncharacterized protein</fullName>
    </submittedName>
</protein>
<keyword evidence="1" id="KW-1133">Transmembrane helix</keyword>
<evidence type="ECO:0000256" key="1">
    <source>
        <dbReference type="SAM" id="Phobius"/>
    </source>
</evidence>
<dbReference type="Proteomes" id="UP001054252">
    <property type="component" value="Unassembled WGS sequence"/>
</dbReference>
<keyword evidence="1" id="KW-0472">Membrane</keyword>